<name>M2R6I5_CERS8</name>
<feature type="region of interest" description="Disordered" evidence="4">
    <location>
        <begin position="1244"/>
        <end position="1298"/>
    </location>
</feature>
<feature type="compositionally biased region" description="Polar residues" evidence="4">
    <location>
        <begin position="953"/>
        <end position="963"/>
    </location>
</feature>
<organism evidence="6 7">
    <name type="scientific">Ceriporiopsis subvermispora (strain B)</name>
    <name type="common">White-rot fungus</name>
    <name type="synonym">Gelatoporia subvermispora</name>
    <dbReference type="NCBI Taxonomy" id="914234"/>
    <lineage>
        <taxon>Eukaryota</taxon>
        <taxon>Fungi</taxon>
        <taxon>Dikarya</taxon>
        <taxon>Basidiomycota</taxon>
        <taxon>Agaricomycotina</taxon>
        <taxon>Agaricomycetes</taxon>
        <taxon>Polyporales</taxon>
        <taxon>Gelatoporiaceae</taxon>
        <taxon>Gelatoporia</taxon>
    </lineage>
</organism>
<feature type="region of interest" description="Disordered" evidence="4">
    <location>
        <begin position="943"/>
        <end position="964"/>
    </location>
</feature>
<dbReference type="Pfam" id="PF02902">
    <property type="entry name" value="Peptidase_C48"/>
    <property type="match status" value="1"/>
</dbReference>
<keyword evidence="3" id="KW-0378">Hydrolase</keyword>
<dbReference type="STRING" id="914234.M2R6I5"/>
<dbReference type="OrthoDB" id="2436145at2759"/>
<evidence type="ECO:0000256" key="4">
    <source>
        <dbReference type="SAM" id="MobiDB-lite"/>
    </source>
</evidence>
<accession>M2R6I5</accession>
<feature type="domain" description="Ubiquitin-like protease family profile" evidence="5">
    <location>
        <begin position="109"/>
        <end position="216"/>
    </location>
</feature>
<evidence type="ECO:0000256" key="3">
    <source>
        <dbReference type="ARBA" id="ARBA00022801"/>
    </source>
</evidence>
<evidence type="ECO:0000313" key="7">
    <source>
        <dbReference type="Proteomes" id="UP000016930"/>
    </source>
</evidence>
<feature type="region of interest" description="Disordered" evidence="4">
    <location>
        <begin position="240"/>
        <end position="306"/>
    </location>
</feature>
<dbReference type="InterPro" id="IPR003653">
    <property type="entry name" value="Peptidase_C48_C"/>
</dbReference>
<evidence type="ECO:0000259" key="5">
    <source>
        <dbReference type="Pfam" id="PF02902"/>
    </source>
</evidence>
<evidence type="ECO:0000256" key="1">
    <source>
        <dbReference type="ARBA" id="ARBA00005234"/>
    </source>
</evidence>
<proteinExistence type="inferred from homology"/>
<dbReference type="SUPFAM" id="SSF54001">
    <property type="entry name" value="Cysteine proteinases"/>
    <property type="match status" value="1"/>
</dbReference>
<comment type="similarity">
    <text evidence="1">Belongs to the peptidase C48 family.</text>
</comment>
<gene>
    <name evidence="6" type="ORF">CERSUDRAFT_76503</name>
</gene>
<evidence type="ECO:0000256" key="2">
    <source>
        <dbReference type="ARBA" id="ARBA00022670"/>
    </source>
</evidence>
<protein>
    <recommendedName>
        <fullName evidence="5">Ubiquitin-like protease family profile domain-containing protein</fullName>
    </recommendedName>
</protein>
<feature type="compositionally biased region" description="Basic and acidic residues" evidence="4">
    <location>
        <begin position="278"/>
        <end position="296"/>
    </location>
</feature>
<reference evidence="6 7" key="1">
    <citation type="journal article" date="2012" name="Proc. Natl. Acad. Sci. U.S.A.">
        <title>Comparative genomics of Ceriporiopsis subvermispora and Phanerochaete chrysosporium provide insight into selective ligninolysis.</title>
        <authorList>
            <person name="Fernandez-Fueyo E."/>
            <person name="Ruiz-Duenas F.J."/>
            <person name="Ferreira P."/>
            <person name="Floudas D."/>
            <person name="Hibbett D.S."/>
            <person name="Canessa P."/>
            <person name="Larrondo L.F."/>
            <person name="James T.Y."/>
            <person name="Seelenfreund D."/>
            <person name="Lobos S."/>
            <person name="Polanco R."/>
            <person name="Tello M."/>
            <person name="Honda Y."/>
            <person name="Watanabe T."/>
            <person name="Watanabe T."/>
            <person name="Ryu J.S."/>
            <person name="Kubicek C.P."/>
            <person name="Schmoll M."/>
            <person name="Gaskell J."/>
            <person name="Hammel K.E."/>
            <person name="St John F.J."/>
            <person name="Vanden Wymelenberg A."/>
            <person name="Sabat G."/>
            <person name="Splinter BonDurant S."/>
            <person name="Syed K."/>
            <person name="Yadav J.S."/>
            <person name="Doddapaneni H."/>
            <person name="Subramanian V."/>
            <person name="Lavin J.L."/>
            <person name="Oguiza J.A."/>
            <person name="Perez G."/>
            <person name="Pisabarro A.G."/>
            <person name="Ramirez L."/>
            <person name="Santoyo F."/>
            <person name="Master E."/>
            <person name="Coutinho P.M."/>
            <person name="Henrissat B."/>
            <person name="Lombard V."/>
            <person name="Magnuson J.K."/>
            <person name="Kuees U."/>
            <person name="Hori C."/>
            <person name="Igarashi K."/>
            <person name="Samejima M."/>
            <person name="Held B.W."/>
            <person name="Barry K.W."/>
            <person name="LaButti K.M."/>
            <person name="Lapidus A."/>
            <person name="Lindquist E.A."/>
            <person name="Lucas S.M."/>
            <person name="Riley R."/>
            <person name="Salamov A.A."/>
            <person name="Hoffmeister D."/>
            <person name="Schwenk D."/>
            <person name="Hadar Y."/>
            <person name="Yarden O."/>
            <person name="de Vries R.P."/>
            <person name="Wiebenga A."/>
            <person name="Stenlid J."/>
            <person name="Eastwood D."/>
            <person name="Grigoriev I.V."/>
            <person name="Berka R.M."/>
            <person name="Blanchette R.A."/>
            <person name="Kersten P."/>
            <person name="Martinez A.T."/>
            <person name="Vicuna R."/>
            <person name="Cullen D."/>
        </authorList>
    </citation>
    <scope>NUCLEOTIDE SEQUENCE [LARGE SCALE GENOMIC DNA]</scope>
    <source>
        <strain evidence="6 7">B</strain>
    </source>
</reference>
<dbReference type="EMBL" id="KB445805">
    <property type="protein sequence ID" value="EMD33802.1"/>
    <property type="molecule type" value="Genomic_DNA"/>
</dbReference>
<dbReference type="HOGENOM" id="CLU_003111_0_0_1"/>
<keyword evidence="2" id="KW-0645">Protease</keyword>
<feature type="compositionally biased region" description="Basic and acidic residues" evidence="4">
    <location>
        <begin position="1288"/>
        <end position="1298"/>
    </location>
</feature>
<dbReference type="Gene3D" id="3.40.395.10">
    <property type="entry name" value="Adenoviral Proteinase, Chain A"/>
    <property type="match status" value="1"/>
</dbReference>
<dbReference type="InterPro" id="IPR038765">
    <property type="entry name" value="Papain-like_cys_pep_sf"/>
</dbReference>
<sequence>MASASSLQSALLENRVRQIRDIQVARSDLDPLLLGKSDEICGTVLNAYGAALQLAAEESGNADFCIFSSWMPDLVNGLRQENAFVGSLRGHIDFAGGPNLIPSRPRWAIPLCGGDPSHWVLGWIDFDQQQAGIFDSIPELDSTDWAKPLFLKTIDYILKNTDQRVILWDQGQWTFELSSPLETERQFDSWSCGLFVAGAERMFAMKASFRRVTNSSKEEYREDMLLTLLALPFRPEPKEQKQLIGNTAGSSRKGETKSTPPVTGRKRPQDVLQDNDEDGYRTGDERSKKAKQEPRKPRAARKTVDARQAALEADSFILKAEPFRVQCSACWKWIKLRSNREYDRANWDKHRNVCPQITGSESQRVTHVEHKVKISGSSITAFFQPLKGHTGAAGSSQTSVAAEDTENSVSVMYETRQVAATPSIIKYFGHVERKADVERIRTAPTNNVAEASIDPPAMRVDKMYTCKHLCDEVYQEYISRTRTRGLGGISVIFRGRAARQLFPYKNLPPVKGDGVGHKEQNIITCSVKHEVPPDGNRRQPEHMWTNQEKQKLDLTLKAWARWEVHYHGKFIRSTRCEGTTSNMSNICDACEKLTSDRALKKAISRKMKEAGLPEDEQHAIHIAREKYAPRTLLNPDSRELQNNLKDTLLFALWMDLEKDDNLGCFLRLYKHASEGRLHDRVTFTEVCQVMEQRVQRENNPNAKYGLRYPRNYLNFMTLMRSYGHQSAQQFGILTSQIGGPSPRLMRDMVRRSPDCLQNPSLEFENIARVKRWADMFGFNGPVAVSGDCTKVRQRLTYSNDFGSHVLGSTLPLSECEVENNEDIDTVIGTIRERRAYATQTRAILIKVPLPQVPPFVVALLPTDGSDTADSISTMQRQLLQMAAQLKLLVVSSAADGAASELAAQNLMDQSTSELPPLLYSYPLYGINLHAPVFKETGPLVSVSDPQHGRKTARNQPQHGTHTASLGRGYLVNRSLVQLYTVRNSGLVQRDVVDVDKQDDGAARRLFHHTALAATTYDDDGRCFIKDELLGLHVYLFILGELFDAWLNRRMAPRDRVLAALRARFFLHFWHAHIRNLSQEYPDLYSTTQSFISPASFNIFNRMCDSLVLLALAYARYYPDHAFCPWMLGTEFVEHFFGLARTLLPNFTYAELLKLVKHVMLRQHILLTGNFQPQKERSSRSGYILDYDNSPLTKEELSLNHVKLSTLELNQTVALAFKEASQISKELLYLPVPVLPLTLTSLERRSTRRGASTKEHIPEIECPDDADTDLEEDVGDTDQEEDDSESEGQDGRSLEDVGRLASKDAARYAAISERYEESLEELQHIQPQGLNSNTSITTISSSNERTAINNSENIKEQSSELTDSLGKISIKCLLDARTRHQSGTSTRSERVVILDPKFAMPQLASLMSEAPKTKLSIKEASHRVRIAEDQNTELQRVQTEREKRWMSAARHIRQTVSPDVVPNVSIRNVHQINPLRIGGFVIIRNKQQYVLSYTASGPVVVH</sequence>
<dbReference type="GO" id="GO:0006508">
    <property type="term" value="P:proteolysis"/>
    <property type="evidence" value="ECO:0007669"/>
    <property type="project" value="UniProtKB-KW"/>
</dbReference>
<keyword evidence="7" id="KW-1185">Reference proteome</keyword>
<dbReference type="GO" id="GO:0019783">
    <property type="term" value="F:ubiquitin-like protein peptidase activity"/>
    <property type="evidence" value="ECO:0007669"/>
    <property type="project" value="UniProtKB-ARBA"/>
</dbReference>
<dbReference type="GO" id="GO:0008234">
    <property type="term" value="F:cysteine-type peptidase activity"/>
    <property type="evidence" value="ECO:0007669"/>
    <property type="project" value="InterPro"/>
</dbReference>
<evidence type="ECO:0000313" key="6">
    <source>
        <dbReference type="EMBL" id="EMD33802.1"/>
    </source>
</evidence>
<dbReference type="Proteomes" id="UP000016930">
    <property type="component" value="Unassembled WGS sequence"/>
</dbReference>
<feature type="compositionally biased region" description="Acidic residues" evidence="4">
    <location>
        <begin position="1260"/>
        <end position="1287"/>
    </location>
</feature>